<name>A0A174NN80_9FIRM</name>
<protein>
    <submittedName>
        <fullName evidence="1">Uncharacterized protein</fullName>
    </submittedName>
</protein>
<dbReference type="OrthoDB" id="2056641at2"/>
<dbReference type="GeneID" id="96228578"/>
<dbReference type="RefSeq" id="WP_055282719.1">
    <property type="nucleotide sequence ID" value="NZ_CZAY01000008.1"/>
</dbReference>
<evidence type="ECO:0000313" key="1">
    <source>
        <dbReference type="EMBL" id="CUP50172.1"/>
    </source>
</evidence>
<dbReference type="AlphaFoldDB" id="A0A174NN80"/>
<organism evidence="1 2">
    <name type="scientific">Dorea longicatena</name>
    <dbReference type="NCBI Taxonomy" id="88431"/>
    <lineage>
        <taxon>Bacteria</taxon>
        <taxon>Bacillati</taxon>
        <taxon>Bacillota</taxon>
        <taxon>Clostridia</taxon>
        <taxon>Lachnospirales</taxon>
        <taxon>Lachnospiraceae</taxon>
        <taxon>Dorea</taxon>
    </lineage>
</organism>
<proteinExistence type="predicted"/>
<dbReference type="Proteomes" id="UP000095485">
    <property type="component" value="Unassembled WGS sequence"/>
</dbReference>
<dbReference type="EMBL" id="CZAY01000008">
    <property type="protein sequence ID" value="CUP50172.1"/>
    <property type="molecule type" value="Genomic_DNA"/>
</dbReference>
<sequence>MRFDEILRASLTMPTIMGIAQYISDCKNPSKNQMHSNAGNQTRNSYTVVYIFGDNENEIRDVLIEKLSASNISCKRVGGQEIIERCHEDISVKKKYIIAFSEMASLCITKASELLGENIIINRIFLINPSKAKESDLYLGDISIIDGNSVAIKSWEKAVLGNVREFESNSNDIFDIIMRELENDK</sequence>
<evidence type="ECO:0000313" key="2">
    <source>
        <dbReference type="Proteomes" id="UP000095485"/>
    </source>
</evidence>
<reference evidence="1 2" key="1">
    <citation type="submission" date="2015-09" db="EMBL/GenBank/DDBJ databases">
        <authorList>
            <consortium name="Pathogen Informatics"/>
        </authorList>
    </citation>
    <scope>NUCLEOTIDE SEQUENCE [LARGE SCALE GENOMIC DNA]</scope>
    <source>
        <strain evidence="1 2">2789STDY5834914</strain>
    </source>
</reference>
<accession>A0A174NN80</accession>
<gene>
    <name evidence="1" type="ORF">ERS852526_01284</name>
</gene>